<dbReference type="PANTHER" id="PTHR48081:SF8">
    <property type="entry name" value="ALPHA_BETA HYDROLASE FOLD-3 DOMAIN-CONTAINING PROTEIN-RELATED"/>
    <property type="match status" value="1"/>
</dbReference>
<protein>
    <submittedName>
        <fullName evidence="3">Alpha/beta hydrolase</fullName>
    </submittedName>
</protein>
<evidence type="ECO:0000256" key="1">
    <source>
        <dbReference type="ARBA" id="ARBA00022801"/>
    </source>
</evidence>
<keyword evidence="1 3" id="KW-0378">Hydrolase</keyword>
<gene>
    <name evidence="3" type="ORF">ACFP4F_28070</name>
</gene>
<evidence type="ECO:0000313" key="4">
    <source>
        <dbReference type="Proteomes" id="UP001596139"/>
    </source>
</evidence>
<comment type="caution">
    <text evidence="3">The sequence shown here is derived from an EMBL/GenBank/DDBJ whole genome shotgun (WGS) entry which is preliminary data.</text>
</comment>
<dbReference type="Gene3D" id="3.40.50.1820">
    <property type="entry name" value="alpha/beta hydrolase"/>
    <property type="match status" value="1"/>
</dbReference>
<dbReference type="InterPro" id="IPR013094">
    <property type="entry name" value="AB_hydrolase_3"/>
</dbReference>
<dbReference type="SUPFAM" id="SSF53474">
    <property type="entry name" value="alpha/beta-Hydrolases"/>
    <property type="match status" value="1"/>
</dbReference>
<reference evidence="4" key="1">
    <citation type="journal article" date="2019" name="Int. J. Syst. Evol. Microbiol.">
        <title>The Global Catalogue of Microorganisms (GCM) 10K type strain sequencing project: providing services to taxonomists for standard genome sequencing and annotation.</title>
        <authorList>
            <consortium name="The Broad Institute Genomics Platform"/>
            <consortium name="The Broad Institute Genome Sequencing Center for Infectious Disease"/>
            <person name="Wu L."/>
            <person name="Ma J."/>
        </authorList>
    </citation>
    <scope>NUCLEOTIDE SEQUENCE [LARGE SCALE GENOMIC DNA]</scope>
    <source>
        <strain evidence="4">CGMCC 1.15180</strain>
    </source>
</reference>
<dbReference type="GO" id="GO:0016787">
    <property type="term" value="F:hydrolase activity"/>
    <property type="evidence" value="ECO:0007669"/>
    <property type="project" value="UniProtKB-KW"/>
</dbReference>
<keyword evidence="4" id="KW-1185">Reference proteome</keyword>
<dbReference type="PANTHER" id="PTHR48081">
    <property type="entry name" value="AB HYDROLASE SUPERFAMILY PROTEIN C4A8.06C"/>
    <property type="match status" value="1"/>
</dbReference>
<dbReference type="InterPro" id="IPR029058">
    <property type="entry name" value="AB_hydrolase_fold"/>
</dbReference>
<dbReference type="InterPro" id="IPR050300">
    <property type="entry name" value="GDXG_lipolytic_enzyme"/>
</dbReference>
<proteinExistence type="predicted"/>
<dbReference type="Proteomes" id="UP001596139">
    <property type="component" value="Unassembled WGS sequence"/>
</dbReference>
<accession>A0ABW1MSN8</accession>
<evidence type="ECO:0000259" key="2">
    <source>
        <dbReference type="Pfam" id="PF07859"/>
    </source>
</evidence>
<dbReference type="Pfam" id="PF07859">
    <property type="entry name" value="Abhydrolase_3"/>
    <property type="match status" value="1"/>
</dbReference>
<evidence type="ECO:0000313" key="3">
    <source>
        <dbReference type="EMBL" id="MFC6066378.1"/>
    </source>
</evidence>
<organism evidence="3 4">
    <name type="scientific">Streptomyces ochraceiscleroticus</name>
    <dbReference type="NCBI Taxonomy" id="47761"/>
    <lineage>
        <taxon>Bacteria</taxon>
        <taxon>Bacillati</taxon>
        <taxon>Actinomycetota</taxon>
        <taxon>Actinomycetes</taxon>
        <taxon>Kitasatosporales</taxon>
        <taxon>Streptomycetaceae</taxon>
        <taxon>Streptomyces</taxon>
    </lineage>
</organism>
<dbReference type="RefSeq" id="WP_078649401.1">
    <property type="nucleotide sequence ID" value="NZ_JBHSPX010000008.1"/>
</dbReference>
<name>A0ABW1MSN8_9ACTN</name>
<dbReference type="EMBL" id="JBHSPX010000008">
    <property type="protein sequence ID" value="MFC6066378.1"/>
    <property type="molecule type" value="Genomic_DNA"/>
</dbReference>
<feature type="domain" description="Alpha/beta hydrolase fold-3" evidence="2">
    <location>
        <begin position="79"/>
        <end position="286"/>
    </location>
</feature>
<sequence>MPLDPASQALLAQLAEAEGPAIHESTPAIARMSGPILAGLSGPGPEVGSVRNLKLDGEGGQFRARILKPAGKDAPKAIIVYFHGGGWVLGDIDLQYDHLGRELANTTQSTVVLVNYRKAPEHPFPTAIEDSYAGLCWVAEHAAELAPEGVPLIVAGDSAGGNISAVMALWARDKAGPRIDYQVLIYPVTDCDLHTPSCLAPENQLLLSRDTMIWFWGHYLADEEARKHPDASPLRADSHAGLPPALVYVAEYDPLHDEGVAYAKALEAAGVTVTLAEAKGQMHAYFQMAKLLPGQEAGMRLVADHINDFVASYESCEVYEADAKGAEGARGGALHV</sequence>